<evidence type="ECO:0000256" key="1">
    <source>
        <dbReference type="ARBA" id="ARBA00022801"/>
    </source>
</evidence>
<reference evidence="3" key="1">
    <citation type="submission" date="2022-08" db="EMBL/GenBank/DDBJ databases">
        <title>Genome sequencing of Nocardioides sp. STR2.</title>
        <authorList>
            <person name="So Y."/>
        </authorList>
    </citation>
    <scope>NUCLEOTIDE SEQUENCE</scope>
    <source>
        <strain evidence="3">STR2</strain>
    </source>
</reference>
<evidence type="ECO:0000313" key="4">
    <source>
        <dbReference type="Proteomes" id="UP001074726"/>
    </source>
</evidence>
<proteinExistence type="predicted"/>
<keyword evidence="4" id="KW-1185">Reference proteome</keyword>
<dbReference type="Proteomes" id="UP001074726">
    <property type="component" value="Unassembled WGS sequence"/>
</dbReference>
<dbReference type="Gene3D" id="2.40.260.10">
    <property type="entry name" value="Sortase"/>
    <property type="match status" value="1"/>
</dbReference>
<evidence type="ECO:0000313" key="3">
    <source>
        <dbReference type="EMBL" id="MCY4728161.1"/>
    </source>
</evidence>
<feature type="region of interest" description="Disordered" evidence="2">
    <location>
        <begin position="32"/>
        <end position="77"/>
    </location>
</feature>
<accession>A0ABT4CH93</accession>
<feature type="compositionally biased region" description="Low complexity" evidence="2">
    <location>
        <begin position="57"/>
        <end position="77"/>
    </location>
</feature>
<name>A0ABT4CH93_9ACTN</name>
<organism evidence="3 4">
    <name type="scientific">Nocardioides pini</name>
    <dbReference type="NCBI Taxonomy" id="2975053"/>
    <lineage>
        <taxon>Bacteria</taxon>
        <taxon>Bacillati</taxon>
        <taxon>Actinomycetota</taxon>
        <taxon>Actinomycetes</taxon>
        <taxon>Propionibacteriales</taxon>
        <taxon>Nocardioidaceae</taxon>
        <taxon>Nocardioides</taxon>
    </lineage>
</organism>
<comment type="caution">
    <text evidence="3">The sequence shown here is derived from an EMBL/GenBank/DDBJ whole genome shotgun (WGS) entry which is preliminary data.</text>
</comment>
<dbReference type="CDD" id="cd05829">
    <property type="entry name" value="Sortase_F"/>
    <property type="match status" value="1"/>
</dbReference>
<dbReference type="EMBL" id="JAPPUX010000005">
    <property type="protein sequence ID" value="MCY4728161.1"/>
    <property type="molecule type" value="Genomic_DNA"/>
</dbReference>
<sequence>MRDPRRRRLTTLLLGAAAPALVVSGLFLAGGGLQASAPSPDPGAQAVPPPAIRVAGPSATSSPTPSPSSTAAASRAPGVRPEVLVVPALGVEAPVVPISTEDGALTPPSDPQQVGWWSGGARPGASQGAAVVTGHTVHTGGGAFDDLETLAPGDRVRVRSGGDELAYRVGSVEVLSRDELARRRVDVFGRAGAPRLVLVTCEDWDGTAYQSNVVVTAQPVD</sequence>
<protein>
    <submittedName>
        <fullName evidence="3">Class F sortase</fullName>
    </submittedName>
</protein>
<dbReference type="Pfam" id="PF04203">
    <property type="entry name" value="Sortase"/>
    <property type="match status" value="1"/>
</dbReference>
<gene>
    <name evidence="3" type="ORF">NYO98_17920</name>
</gene>
<keyword evidence="1" id="KW-0378">Hydrolase</keyword>
<dbReference type="SUPFAM" id="SSF63817">
    <property type="entry name" value="Sortase"/>
    <property type="match status" value="1"/>
</dbReference>
<dbReference type="InterPro" id="IPR023365">
    <property type="entry name" value="Sortase_dom-sf"/>
</dbReference>
<evidence type="ECO:0000256" key="2">
    <source>
        <dbReference type="SAM" id="MobiDB-lite"/>
    </source>
</evidence>
<dbReference type="RefSeq" id="WP_268113113.1">
    <property type="nucleotide sequence ID" value="NZ_JAPPUX010000005.1"/>
</dbReference>
<dbReference type="InterPro" id="IPR005754">
    <property type="entry name" value="Sortase"/>
</dbReference>
<dbReference type="InterPro" id="IPR042001">
    <property type="entry name" value="Sortase_F"/>
</dbReference>